<comment type="caution">
    <text evidence="2">The sequence shown here is derived from an EMBL/GenBank/DDBJ whole genome shotgun (WGS) entry which is preliminary data.</text>
</comment>
<dbReference type="AlphaFoldDB" id="A0A9J6A5D7"/>
<name>A0A9J6A5D7_SOLCO</name>
<keyword evidence="3" id="KW-1185">Reference proteome</keyword>
<protein>
    <recommendedName>
        <fullName evidence="1">At2g35280-like TPR domain-containing protein</fullName>
    </recommendedName>
</protein>
<organism evidence="2 3">
    <name type="scientific">Solanum commersonii</name>
    <name type="common">Commerson's wild potato</name>
    <name type="synonym">Commerson's nightshade</name>
    <dbReference type="NCBI Taxonomy" id="4109"/>
    <lineage>
        <taxon>Eukaryota</taxon>
        <taxon>Viridiplantae</taxon>
        <taxon>Streptophyta</taxon>
        <taxon>Embryophyta</taxon>
        <taxon>Tracheophyta</taxon>
        <taxon>Spermatophyta</taxon>
        <taxon>Magnoliopsida</taxon>
        <taxon>eudicotyledons</taxon>
        <taxon>Gunneridae</taxon>
        <taxon>Pentapetalae</taxon>
        <taxon>asterids</taxon>
        <taxon>lamiids</taxon>
        <taxon>Solanales</taxon>
        <taxon>Solanaceae</taxon>
        <taxon>Solanoideae</taxon>
        <taxon>Solaneae</taxon>
        <taxon>Solanum</taxon>
    </lineage>
</organism>
<dbReference type="PANTHER" id="PTHR33784:SF10">
    <property type="entry name" value="F-BOX PROTEIN"/>
    <property type="match status" value="1"/>
</dbReference>
<evidence type="ECO:0000313" key="2">
    <source>
        <dbReference type="EMBL" id="KAG5619838.1"/>
    </source>
</evidence>
<feature type="non-terminal residue" evidence="2">
    <location>
        <position position="1"/>
    </location>
</feature>
<feature type="domain" description="At2g35280-like TPR" evidence="1">
    <location>
        <begin position="56"/>
        <end position="122"/>
    </location>
</feature>
<dbReference type="Pfam" id="PF23310">
    <property type="entry name" value="TPR_27"/>
    <property type="match status" value="1"/>
</dbReference>
<dbReference type="Proteomes" id="UP000824120">
    <property type="component" value="Chromosome 2"/>
</dbReference>
<evidence type="ECO:0000313" key="3">
    <source>
        <dbReference type="Proteomes" id="UP000824120"/>
    </source>
</evidence>
<sequence length="196" mass="22378">MMKICASIKMIEKGILIDIVENSTLFNTLATEESVYQKVSFEDFPIFSWSMRTREQIETRSLFISRCMNAGNKEVLYKMDFFLNNCLGLALQRLWDTKKRGHNGAAYVLAIISIFAGGNDRSDAVKESLINIIDNVWVSHPIFLTQRPDRCCTCEHESLVRVNGWPGYDELDDQHCYGCACDAEVDHVFDILSKFG</sequence>
<dbReference type="InterPro" id="IPR057136">
    <property type="entry name" value="At2g35280_TPR_dom"/>
</dbReference>
<gene>
    <name evidence="2" type="ORF">H5410_005056</name>
</gene>
<accession>A0A9J6A5D7</accession>
<dbReference type="InterPro" id="IPR040338">
    <property type="entry name" value="At1g67623-like"/>
</dbReference>
<evidence type="ECO:0000259" key="1">
    <source>
        <dbReference type="Pfam" id="PF23310"/>
    </source>
</evidence>
<proteinExistence type="predicted"/>
<dbReference type="EMBL" id="JACXVP010000002">
    <property type="protein sequence ID" value="KAG5619838.1"/>
    <property type="molecule type" value="Genomic_DNA"/>
</dbReference>
<reference evidence="2 3" key="1">
    <citation type="submission" date="2020-09" db="EMBL/GenBank/DDBJ databases">
        <title>De no assembly of potato wild relative species, Solanum commersonii.</title>
        <authorList>
            <person name="Cho K."/>
        </authorList>
    </citation>
    <scope>NUCLEOTIDE SEQUENCE [LARGE SCALE GENOMIC DNA]</scope>
    <source>
        <strain evidence="2">LZ3.2</strain>
        <tissue evidence="2">Leaf</tissue>
    </source>
</reference>
<dbReference type="PANTHER" id="PTHR33784">
    <property type="entry name" value="OS05G0482100 PROTEIN"/>
    <property type="match status" value="1"/>
</dbReference>